<feature type="region of interest" description="Disordered" evidence="1">
    <location>
        <begin position="1"/>
        <end position="30"/>
    </location>
</feature>
<dbReference type="EMBL" id="CSBK01000270">
    <property type="protein sequence ID" value="COX18375.1"/>
    <property type="molecule type" value="Genomic_DNA"/>
</dbReference>
<dbReference type="EMBL" id="CSAE01000003">
    <property type="protein sequence ID" value="COU91997.1"/>
    <property type="molecule type" value="Genomic_DNA"/>
</dbReference>
<name>A0A0U0URD1_MYCTX</name>
<evidence type="ECO:0000313" key="6">
    <source>
        <dbReference type="Proteomes" id="UP000039021"/>
    </source>
</evidence>
<dbReference type="Proteomes" id="UP000038802">
    <property type="component" value="Unassembled WGS sequence"/>
</dbReference>
<gene>
    <name evidence="2" type="ORF">ERS007657_03509</name>
    <name evidence="3" type="ORF">ERS007703_00060</name>
    <name evidence="4" type="ORF">ERS007739_00820</name>
</gene>
<dbReference type="AlphaFoldDB" id="A0A0U0URD1"/>
<reference evidence="3" key="2">
    <citation type="submission" date="2015-03" db="EMBL/GenBank/DDBJ databases">
        <authorList>
            <person name="Murphy D."/>
        </authorList>
    </citation>
    <scope>NUCLEOTIDE SEQUENCE [LARGE SCALE GENOMIC DNA]</scope>
    <source>
        <strain evidence="3">K00500041</strain>
    </source>
</reference>
<protein>
    <submittedName>
        <fullName evidence="3">Uncharacterized protein</fullName>
    </submittedName>
</protein>
<reference evidence="5 6" key="1">
    <citation type="submission" date="2015-03" db="EMBL/GenBank/DDBJ databases">
        <authorList>
            <consortium name="Pathogen Informatics"/>
        </authorList>
    </citation>
    <scope>NUCLEOTIDE SEQUENCE [LARGE SCALE GENOMIC DNA]</scope>
    <source>
        <strain evidence="2 7">C09601061</strain>
        <strain evidence="5">K00500041</strain>
        <strain evidence="6">N09902308</strain>
    </source>
</reference>
<organism evidence="3 5">
    <name type="scientific">Mycobacterium tuberculosis</name>
    <dbReference type="NCBI Taxonomy" id="1773"/>
    <lineage>
        <taxon>Bacteria</taxon>
        <taxon>Bacillati</taxon>
        <taxon>Actinomycetota</taxon>
        <taxon>Actinomycetes</taxon>
        <taxon>Mycobacteriales</taxon>
        <taxon>Mycobacteriaceae</taxon>
        <taxon>Mycobacterium</taxon>
        <taxon>Mycobacterium tuberculosis complex</taxon>
    </lineage>
</organism>
<sequence>MVVAIMGTTITANTRPDTNMPSPLPGSPRK</sequence>
<evidence type="ECO:0000313" key="3">
    <source>
        <dbReference type="EMBL" id="COU91997.1"/>
    </source>
</evidence>
<evidence type="ECO:0000313" key="5">
    <source>
        <dbReference type="Proteomes" id="UP000038802"/>
    </source>
</evidence>
<dbReference type="Proteomes" id="UP000039021">
    <property type="component" value="Unassembled WGS sequence"/>
</dbReference>
<reference evidence="4" key="3">
    <citation type="submission" date="2015-03" db="EMBL/GenBank/DDBJ databases">
        <authorList>
            <consortium name="Pathogen Informatics"/>
            <person name="Murphy D."/>
        </authorList>
    </citation>
    <scope>NUCLEOTIDE SEQUENCE</scope>
    <source>
        <strain evidence="4">N09902308</strain>
    </source>
</reference>
<evidence type="ECO:0000313" key="2">
    <source>
        <dbReference type="EMBL" id="CFS00253.1"/>
    </source>
</evidence>
<accession>A0A0U0URD1</accession>
<evidence type="ECO:0000313" key="4">
    <source>
        <dbReference type="EMBL" id="COX18375.1"/>
    </source>
</evidence>
<feature type="compositionally biased region" description="Polar residues" evidence="1">
    <location>
        <begin position="8"/>
        <end position="21"/>
    </location>
</feature>
<evidence type="ECO:0000313" key="7">
    <source>
        <dbReference type="Proteomes" id="UP000046680"/>
    </source>
</evidence>
<evidence type="ECO:0000256" key="1">
    <source>
        <dbReference type="SAM" id="MobiDB-lite"/>
    </source>
</evidence>
<proteinExistence type="predicted"/>
<dbReference type="Proteomes" id="UP000046680">
    <property type="component" value="Unassembled WGS sequence"/>
</dbReference>
<dbReference type="EMBL" id="CGCX01001717">
    <property type="protein sequence ID" value="CFS00253.1"/>
    <property type="molecule type" value="Genomic_DNA"/>
</dbReference>